<organism evidence="10 11">
    <name type="scientific">Hydrogenobacter hydrogenophilus</name>
    <dbReference type="NCBI Taxonomy" id="35835"/>
    <lineage>
        <taxon>Bacteria</taxon>
        <taxon>Pseudomonadati</taxon>
        <taxon>Aquificota</taxon>
        <taxon>Aquificia</taxon>
        <taxon>Aquificales</taxon>
        <taxon>Aquificaceae</taxon>
        <taxon>Hydrogenobacter</taxon>
    </lineage>
</organism>
<dbReference type="AlphaFoldDB" id="A0A285NU59"/>
<dbReference type="Gene3D" id="3.40.1380.10">
    <property type="match status" value="1"/>
</dbReference>
<evidence type="ECO:0000256" key="2">
    <source>
        <dbReference type="ARBA" id="ARBA00004170"/>
    </source>
</evidence>
<keyword evidence="5" id="KW-0375">Hydrogen ion transport</keyword>
<name>A0A285NU59_9AQUI</name>
<dbReference type="SUPFAM" id="SSF52943">
    <property type="entry name" value="ATP synthase (F1-ATPase), gamma subunit"/>
    <property type="match status" value="1"/>
</dbReference>
<keyword evidence="11" id="KW-1185">Reference proteome</keyword>
<reference evidence="11" key="1">
    <citation type="submission" date="2017-09" db="EMBL/GenBank/DDBJ databases">
        <authorList>
            <person name="Varghese N."/>
            <person name="Submissions S."/>
        </authorList>
    </citation>
    <scope>NUCLEOTIDE SEQUENCE [LARGE SCALE GENOMIC DNA]</scope>
    <source>
        <strain evidence="11">DSM 2913</strain>
    </source>
</reference>
<dbReference type="InterPro" id="IPR000131">
    <property type="entry name" value="ATP_synth_F1_gsu"/>
</dbReference>
<dbReference type="Gene3D" id="1.10.287.80">
    <property type="entry name" value="ATP synthase, gamma subunit, helix hairpin domain"/>
    <property type="match status" value="1"/>
</dbReference>
<evidence type="ECO:0000256" key="3">
    <source>
        <dbReference type="ARBA" id="ARBA00007681"/>
    </source>
</evidence>
<keyword evidence="8" id="KW-0139">CF(1)</keyword>
<sequence length="391" mass="46638">MRLKDIDEKINYLDSIKKYINAMNLLSVNRYRRYYAELSAQYMYFLRLKEVLGTLVYLYKGGLLNLRREEKSMCLILLSTDRGFVGNFNEILVKKVLDFLEKTSLELKRFIILGKRGSEYFKNRGGVEIYTDVFKKDVDWHKAQEIFQSVVEQYMMNYYDVVYVAINRPVVKGVLYAEKTEKEEKAVKRERVQVGEVFYELFKRATPKVPLAIGHITSYRPQVVKIIPPVLEGSYIKDSVMNFEGDEELILKEVLRLYLSFLFKEIFLEHFSAELSARFIKTREIIKSIDRKRSNLSFQRNKIRQEKINNELIDLVNIHMAFKERLFKDVYDASYTLEVSEIFNEENVEYLKERLGIRKVLRRKDITGFRVFSKNSLYDFTIEGFFRLFEW</sequence>
<keyword evidence="9" id="KW-0066">ATP synthesis</keyword>
<proteinExistence type="inferred from homology"/>
<accession>A0A285NU59</accession>
<evidence type="ECO:0000256" key="7">
    <source>
        <dbReference type="ARBA" id="ARBA00023136"/>
    </source>
</evidence>
<dbReference type="OrthoDB" id="15296at2"/>
<evidence type="ECO:0000313" key="10">
    <source>
        <dbReference type="EMBL" id="SNZ13022.1"/>
    </source>
</evidence>
<keyword evidence="7" id="KW-0472">Membrane</keyword>
<evidence type="ECO:0000256" key="8">
    <source>
        <dbReference type="ARBA" id="ARBA00023196"/>
    </source>
</evidence>
<dbReference type="PRINTS" id="PR00126">
    <property type="entry name" value="ATPASEGAMMA"/>
</dbReference>
<comment type="function">
    <text evidence="1">Produces ATP from ADP in the presence of a proton gradient across the membrane. The gamma chain is believed to be important in regulating ATPase activity and the flow of protons through the CF(0) complex.</text>
</comment>
<dbReference type="GO" id="GO:0045259">
    <property type="term" value="C:proton-transporting ATP synthase complex"/>
    <property type="evidence" value="ECO:0007669"/>
    <property type="project" value="UniProtKB-KW"/>
</dbReference>
<dbReference type="EMBL" id="OBEN01000002">
    <property type="protein sequence ID" value="SNZ13022.1"/>
    <property type="molecule type" value="Genomic_DNA"/>
</dbReference>
<comment type="similarity">
    <text evidence="3">Belongs to the ATPase gamma chain family.</text>
</comment>
<dbReference type="PANTHER" id="PTHR11693">
    <property type="entry name" value="ATP SYNTHASE GAMMA CHAIN"/>
    <property type="match status" value="1"/>
</dbReference>
<dbReference type="Pfam" id="PF00231">
    <property type="entry name" value="ATP-synt"/>
    <property type="match status" value="1"/>
</dbReference>
<gene>
    <name evidence="10" type="ORF">SAMN06265353_0590</name>
</gene>
<dbReference type="GO" id="GO:0046933">
    <property type="term" value="F:proton-transporting ATP synthase activity, rotational mechanism"/>
    <property type="evidence" value="ECO:0007669"/>
    <property type="project" value="InterPro"/>
</dbReference>
<dbReference type="InterPro" id="IPR035968">
    <property type="entry name" value="ATP_synth_F1_ATPase_gsu"/>
</dbReference>
<dbReference type="RefSeq" id="WP_096600952.1">
    <property type="nucleotide sequence ID" value="NZ_OBEN01000002.1"/>
</dbReference>
<evidence type="ECO:0000256" key="9">
    <source>
        <dbReference type="ARBA" id="ARBA00023310"/>
    </source>
</evidence>
<protein>
    <submittedName>
        <fullName evidence="10">F-type H+-transporting ATPase subunit gamma</fullName>
    </submittedName>
</protein>
<evidence type="ECO:0000256" key="1">
    <source>
        <dbReference type="ARBA" id="ARBA00003456"/>
    </source>
</evidence>
<dbReference type="PANTHER" id="PTHR11693:SF22">
    <property type="entry name" value="ATP SYNTHASE SUBUNIT GAMMA, MITOCHONDRIAL"/>
    <property type="match status" value="1"/>
</dbReference>
<evidence type="ECO:0000256" key="5">
    <source>
        <dbReference type="ARBA" id="ARBA00022781"/>
    </source>
</evidence>
<comment type="subcellular location">
    <subcellularLocation>
        <location evidence="2">Membrane</location>
        <topology evidence="2">Peripheral membrane protein</topology>
    </subcellularLocation>
</comment>
<evidence type="ECO:0000256" key="6">
    <source>
        <dbReference type="ARBA" id="ARBA00023065"/>
    </source>
</evidence>
<evidence type="ECO:0000313" key="11">
    <source>
        <dbReference type="Proteomes" id="UP000218627"/>
    </source>
</evidence>
<evidence type="ECO:0000256" key="4">
    <source>
        <dbReference type="ARBA" id="ARBA00022448"/>
    </source>
</evidence>
<keyword evidence="4" id="KW-0813">Transport</keyword>
<dbReference type="Proteomes" id="UP000218627">
    <property type="component" value="Unassembled WGS sequence"/>
</dbReference>
<keyword evidence="6" id="KW-0406">Ion transport</keyword>